<evidence type="ECO:0000256" key="1">
    <source>
        <dbReference type="SAM" id="MobiDB-lite"/>
    </source>
</evidence>
<gene>
    <name evidence="2" type="ORF">A2777_05330</name>
</gene>
<dbReference type="AlphaFoldDB" id="A0A1F5Z1M2"/>
<comment type="caution">
    <text evidence="2">The sequence shown here is derived from an EMBL/GenBank/DDBJ whole genome shotgun (WGS) entry which is preliminary data.</text>
</comment>
<accession>A0A1F5Z1M2</accession>
<dbReference type="EMBL" id="MFJF01000017">
    <property type="protein sequence ID" value="OGG06306.1"/>
    <property type="molecule type" value="Genomic_DNA"/>
</dbReference>
<name>A0A1F5Z1M2_9BACT</name>
<dbReference type="Proteomes" id="UP000177354">
    <property type="component" value="Unassembled WGS sequence"/>
</dbReference>
<feature type="compositionally biased region" description="Basic residues" evidence="1">
    <location>
        <begin position="268"/>
        <end position="278"/>
    </location>
</feature>
<organism evidence="2 3">
    <name type="scientific">Candidatus Gottesmanbacteria bacterium RIFCSPHIGHO2_01_FULL_40_15</name>
    <dbReference type="NCBI Taxonomy" id="1798376"/>
    <lineage>
        <taxon>Bacteria</taxon>
        <taxon>Candidatus Gottesmaniibacteriota</taxon>
    </lineage>
</organism>
<evidence type="ECO:0000313" key="3">
    <source>
        <dbReference type="Proteomes" id="UP000177354"/>
    </source>
</evidence>
<sequence>MANETLPETAINSQLSAGIEQKISDLEFYSVEFEDLIGFQPNIAQLRYNNKPGLTLTAGKDCLTVSFNSENNLQEIYPATGFFALYFRTDSRWEIKTVEAYEIDGTALTDAIASGFRIEDEILAPVALVRINIDEPDKPRLEFFTNNIIPEITVLFSRQHPAAIPLIPSKFQMATIPDKEEIDQQTPLKIIAPHEETDENQYDFIIPGAIEVTPKIPVRLVKRKHPDDWSNAMLAEYREEIAAEKRKKAGIESEKDSTPPLLKDPRPGKKFPKKQIPQ</sequence>
<feature type="region of interest" description="Disordered" evidence="1">
    <location>
        <begin position="244"/>
        <end position="278"/>
    </location>
</feature>
<evidence type="ECO:0000313" key="2">
    <source>
        <dbReference type="EMBL" id="OGG06306.1"/>
    </source>
</evidence>
<feature type="compositionally biased region" description="Basic and acidic residues" evidence="1">
    <location>
        <begin position="244"/>
        <end position="267"/>
    </location>
</feature>
<proteinExistence type="predicted"/>
<reference evidence="2 3" key="1">
    <citation type="journal article" date="2016" name="Nat. Commun.">
        <title>Thousands of microbial genomes shed light on interconnected biogeochemical processes in an aquifer system.</title>
        <authorList>
            <person name="Anantharaman K."/>
            <person name="Brown C.T."/>
            <person name="Hug L.A."/>
            <person name="Sharon I."/>
            <person name="Castelle C.J."/>
            <person name="Probst A.J."/>
            <person name="Thomas B.C."/>
            <person name="Singh A."/>
            <person name="Wilkins M.J."/>
            <person name="Karaoz U."/>
            <person name="Brodie E.L."/>
            <person name="Williams K.H."/>
            <person name="Hubbard S.S."/>
            <person name="Banfield J.F."/>
        </authorList>
    </citation>
    <scope>NUCLEOTIDE SEQUENCE [LARGE SCALE GENOMIC DNA]</scope>
</reference>
<protein>
    <submittedName>
        <fullName evidence="2">Uncharacterized protein</fullName>
    </submittedName>
</protein>